<dbReference type="EMBL" id="MVBK01000062">
    <property type="protein sequence ID" value="OOG23505.1"/>
    <property type="molecule type" value="Genomic_DNA"/>
</dbReference>
<dbReference type="Proteomes" id="UP000189462">
    <property type="component" value="Unassembled WGS sequence"/>
</dbReference>
<evidence type="ECO:0000256" key="1">
    <source>
        <dbReference type="SAM" id="MobiDB-lite"/>
    </source>
</evidence>
<keyword evidence="5" id="KW-1185">Reference proteome</keyword>
<evidence type="ECO:0000259" key="3">
    <source>
        <dbReference type="Pfam" id="PF13767"/>
    </source>
</evidence>
<feature type="compositionally biased region" description="Low complexity" evidence="1">
    <location>
        <begin position="27"/>
        <end position="45"/>
    </location>
</feature>
<evidence type="ECO:0000256" key="2">
    <source>
        <dbReference type="SAM" id="SignalP"/>
    </source>
</evidence>
<organism evidence="4 5">
    <name type="scientific">Thioalkalivibrio denitrificans</name>
    <dbReference type="NCBI Taxonomy" id="108003"/>
    <lineage>
        <taxon>Bacteria</taxon>
        <taxon>Pseudomonadati</taxon>
        <taxon>Pseudomonadota</taxon>
        <taxon>Gammaproteobacteria</taxon>
        <taxon>Chromatiales</taxon>
        <taxon>Ectothiorhodospiraceae</taxon>
        <taxon>Thioalkalivibrio</taxon>
    </lineage>
</organism>
<name>A0A1V3NEP8_9GAMM</name>
<feature type="region of interest" description="Disordered" evidence="1">
    <location>
        <begin position="27"/>
        <end position="58"/>
    </location>
</feature>
<dbReference type="InterPro" id="IPR025433">
    <property type="entry name" value="DUF4168"/>
</dbReference>
<dbReference type="AlphaFoldDB" id="A0A1V3NEP8"/>
<accession>A0A1V3NEP8</accession>
<feature type="domain" description="DUF4168" evidence="3">
    <location>
        <begin position="58"/>
        <end position="133"/>
    </location>
</feature>
<keyword evidence="2" id="KW-0732">Signal</keyword>
<dbReference type="OrthoDB" id="5784954at2"/>
<dbReference type="STRING" id="108003.B1C78_11275"/>
<protein>
    <recommendedName>
        <fullName evidence="3">DUF4168 domain-containing protein</fullName>
    </recommendedName>
</protein>
<sequence length="141" mass="15396">MTRQFRKLPLALAMAALLGLSGAAIAQQQGQPPTGQEGAPPAGQPGMDQQQPGAQIDPDTLDRFVDAFVEVQHIREDFAERLQGVESEADAQAMQQEAQEEMISAVEDNGLSVEEYNQVAMALQQDPAMMQQVQQMAQERM</sequence>
<feature type="chain" id="PRO_5012595543" description="DUF4168 domain-containing protein" evidence="2">
    <location>
        <begin position="27"/>
        <end position="141"/>
    </location>
</feature>
<evidence type="ECO:0000313" key="5">
    <source>
        <dbReference type="Proteomes" id="UP000189462"/>
    </source>
</evidence>
<reference evidence="4 5" key="1">
    <citation type="submission" date="2017-02" db="EMBL/GenBank/DDBJ databases">
        <title>Genomic diversity within the haloalkaliphilic genus Thioalkalivibrio.</title>
        <authorList>
            <person name="Ahn A.-C."/>
            <person name="Meier-Kolthoff J."/>
            <person name="Overmars L."/>
            <person name="Richter M."/>
            <person name="Woyke T."/>
            <person name="Sorokin D.Y."/>
            <person name="Muyzer G."/>
        </authorList>
    </citation>
    <scope>NUCLEOTIDE SEQUENCE [LARGE SCALE GENOMIC DNA]</scope>
    <source>
        <strain evidence="4 5">ALJD</strain>
    </source>
</reference>
<gene>
    <name evidence="4" type="ORF">B1C78_11275</name>
</gene>
<dbReference type="RefSeq" id="WP_077279257.1">
    <property type="nucleotide sequence ID" value="NZ_MVBK01000062.1"/>
</dbReference>
<comment type="caution">
    <text evidence="4">The sequence shown here is derived from an EMBL/GenBank/DDBJ whole genome shotgun (WGS) entry which is preliminary data.</text>
</comment>
<feature type="signal peptide" evidence="2">
    <location>
        <begin position="1"/>
        <end position="26"/>
    </location>
</feature>
<dbReference type="Pfam" id="PF13767">
    <property type="entry name" value="DUF4168"/>
    <property type="match status" value="1"/>
</dbReference>
<proteinExistence type="predicted"/>
<evidence type="ECO:0000313" key="4">
    <source>
        <dbReference type="EMBL" id="OOG23505.1"/>
    </source>
</evidence>